<feature type="transmembrane region" description="Helical" evidence="1">
    <location>
        <begin position="12"/>
        <end position="31"/>
    </location>
</feature>
<dbReference type="GO" id="GO:0005615">
    <property type="term" value="C:extracellular space"/>
    <property type="evidence" value="ECO:0007669"/>
    <property type="project" value="TreeGrafter"/>
</dbReference>
<dbReference type="InterPro" id="IPR004245">
    <property type="entry name" value="DUF229"/>
</dbReference>
<accession>A0AAU9JG06</accession>
<keyword evidence="1" id="KW-1133">Transmembrane helix</keyword>
<evidence type="ECO:0000256" key="1">
    <source>
        <dbReference type="SAM" id="Phobius"/>
    </source>
</evidence>
<dbReference type="PANTHER" id="PTHR10974:SF1">
    <property type="entry name" value="FI08016P-RELATED"/>
    <property type="match status" value="1"/>
</dbReference>
<protein>
    <submittedName>
        <fullName evidence="2">Uncharacterized protein</fullName>
    </submittedName>
</protein>
<dbReference type="PANTHER" id="PTHR10974">
    <property type="entry name" value="FI08016P-RELATED"/>
    <property type="match status" value="1"/>
</dbReference>
<keyword evidence="1" id="KW-0472">Membrane</keyword>
<dbReference type="InterPro" id="IPR017850">
    <property type="entry name" value="Alkaline_phosphatase_core_sf"/>
</dbReference>
<proteinExistence type="predicted"/>
<dbReference type="Pfam" id="PF02995">
    <property type="entry name" value="DUF229"/>
    <property type="match status" value="1"/>
</dbReference>
<evidence type="ECO:0000313" key="2">
    <source>
        <dbReference type="EMBL" id="CAG9322489.1"/>
    </source>
</evidence>
<dbReference type="Proteomes" id="UP001162131">
    <property type="component" value="Unassembled WGS sequence"/>
</dbReference>
<reference evidence="2" key="1">
    <citation type="submission" date="2021-09" db="EMBL/GenBank/DDBJ databases">
        <authorList>
            <consortium name="AG Swart"/>
            <person name="Singh M."/>
            <person name="Singh A."/>
            <person name="Seah K."/>
            <person name="Emmerich C."/>
        </authorList>
    </citation>
    <scope>NUCLEOTIDE SEQUENCE</scope>
    <source>
        <strain evidence="2">ATCC30299</strain>
    </source>
</reference>
<keyword evidence="1" id="KW-0812">Transmembrane</keyword>
<dbReference type="SUPFAM" id="SSF53649">
    <property type="entry name" value="Alkaline phosphatase-like"/>
    <property type="match status" value="1"/>
</dbReference>
<sequence>MVSLGRHKRLLILLLSIIILSSFSWMLIIYIEGISEDKENIIKPIIWDFDKVPISFSDENNRKIPNDTINSLEIPKDNSEAKQGSNFGIDDEKAKYSASWVPEKAAFTVDPTDYFNTKFNVVNPWENKDNSEKVENGIDDTNSEISIIENLILESKQENFEIKSSFLSANVNISEENIACVPEMQGYTQEQANWRYRYRNRKFGCGFESQSIWKIKNNTLTLHCEPEPGQFVLGNLPEDELIGNIRYQTKYQPYRGPLDLGSVEYGFVKCGISNKQAFLFNKFSEKVSQNSQEKRRQIMDKLNITDSKPQTVLIILIDSVSRNHFYNTLTDTVDFLNKTIVNGKYSKNYAIYDFLINGAHGENTLPNLIPMMFGYNYTTHKQKTKNLSLKKFEDKEKYIALQNEILWKFYKDLGYVTLFEWETKWDFLADAVGRKILCDHVATSFWRGAAEINGFSDFIDKQRCIGINHSHQYMFDYAKQFLENYKSHNKFGYLHTVAGHEITGSVIKSMDTDLWAFLDWILNFHNENNEDLAILLASDHGLHMGPWDRYEEGKIENLTPFTFLITNKDLLRKIGKNSHENLMHNTKRMMTKFDINLTLKNLGLATYGKIAENSDIYKNWKKRTGVKDAVSLFLEKISDNRNCEDVGIPAYWCKCSKFKAIEIDKISGLAEHIANEGIKTVNRKVWKDKSHEYCSQITLGDILSIEQEIVSHNEIFNRTYKVKISINESSDFIFSIQAYVAPVFLSELTIKEELENELYPLSDFSYGNLILSVQIHKIVRDDQNWDFCIELAELLTAKHSYCVCKSPKTYDLENIPSMKRKFYYEKFKKKLSIIVGIANSTCEETCKKEGKLCENWGLQVVNRLEMLTEPWKERQSYTMYMDNQGRSFKELRINEIEEGEFAGIYFKNQTYKFVQGNWEDLSCNKRNDEVRPICPCSIY</sequence>
<dbReference type="AlphaFoldDB" id="A0AAU9JG06"/>
<dbReference type="EMBL" id="CAJZBQ010000032">
    <property type="protein sequence ID" value="CAG9322489.1"/>
    <property type="molecule type" value="Genomic_DNA"/>
</dbReference>
<dbReference type="Gene3D" id="3.40.720.10">
    <property type="entry name" value="Alkaline Phosphatase, subunit A"/>
    <property type="match status" value="1"/>
</dbReference>
<comment type="caution">
    <text evidence="2">The sequence shown here is derived from an EMBL/GenBank/DDBJ whole genome shotgun (WGS) entry which is preliminary data.</text>
</comment>
<evidence type="ECO:0000313" key="3">
    <source>
        <dbReference type="Proteomes" id="UP001162131"/>
    </source>
</evidence>
<organism evidence="2 3">
    <name type="scientific">Blepharisma stoltei</name>
    <dbReference type="NCBI Taxonomy" id="1481888"/>
    <lineage>
        <taxon>Eukaryota</taxon>
        <taxon>Sar</taxon>
        <taxon>Alveolata</taxon>
        <taxon>Ciliophora</taxon>
        <taxon>Postciliodesmatophora</taxon>
        <taxon>Heterotrichea</taxon>
        <taxon>Heterotrichida</taxon>
        <taxon>Blepharismidae</taxon>
        <taxon>Blepharisma</taxon>
    </lineage>
</organism>
<gene>
    <name evidence="2" type="ORF">BSTOLATCC_MIC31619</name>
</gene>
<name>A0AAU9JG06_9CILI</name>
<keyword evidence="3" id="KW-1185">Reference proteome</keyword>